<dbReference type="GeneID" id="81598656"/>
<dbReference type="EMBL" id="JAPVEA010000005">
    <property type="protein sequence ID" value="KAJ5454075.1"/>
    <property type="molecule type" value="Genomic_DNA"/>
</dbReference>
<dbReference type="Gene3D" id="3.40.50.150">
    <property type="entry name" value="Vaccinia Virus protein VP39"/>
    <property type="match status" value="1"/>
</dbReference>
<dbReference type="RefSeq" id="XP_056767031.1">
    <property type="nucleotide sequence ID" value="XM_056908413.1"/>
</dbReference>
<dbReference type="AlphaFoldDB" id="A0AAD6G4D9"/>
<proteinExistence type="predicted"/>
<dbReference type="InterPro" id="IPR029063">
    <property type="entry name" value="SAM-dependent_MTases_sf"/>
</dbReference>
<organism evidence="1 2">
    <name type="scientific">Penicillium daleae</name>
    <dbReference type="NCBI Taxonomy" id="63821"/>
    <lineage>
        <taxon>Eukaryota</taxon>
        <taxon>Fungi</taxon>
        <taxon>Dikarya</taxon>
        <taxon>Ascomycota</taxon>
        <taxon>Pezizomycotina</taxon>
        <taxon>Eurotiomycetes</taxon>
        <taxon>Eurotiomycetidae</taxon>
        <taxon>Eurotiales</taxon>
        <taxon>Aspergillaceae</taxon>
        <taxon>Penicillium</taxon>
    </lineage>
</organism>
<protein>
    <recommendedName>
        <fullName evidence="3">Methyltransferase domain-containing protein</fullName>
    </recommendedName>
</protein>
<gene>
    <name evidence="1" type="ORF">N7458_005031</name>
</gene>
<dbReference type="Proteomes" id="UP001213681">
    <property type="component" value="Unassembled WGS sequence"/>
</dbReference>
<accession>A0AAD6G4D9</accession>
<name>A0AAD6G4D9_9EURO</name>
<comment type="caution">
    <text evidence="1">The sequence shown here is derived from an EMBL/GenBank/DDBJ whole genome shotgun (WGS) entry which is preliminary data.</text>
</comment>
<evidence type="ECO:0000313" key="1">
    <source>
        <dbReference type="EMBL" id="KAJ5454075.1"/>
    </source>
</evidence>
<sequence>MMEMDGQQSAHGESYAYTSPYWAEFYDMWVEEIIGSAALTKDDDFFFNLLSPFLPNSTRVRGPLRVVDMATGTGRVIRGILQKMNSRAQGELPGDIQKELEIWGIDHSQAMINRAKGLLEDKMKPSTTIVWRTSAAANFVDENPELRNAVDLLIFAAGSIGHLTAHGERRKFLQQVVKALRITNPPQTPRSIAAISILKPDDGLQENCSEQHVAGKEVRFNAEMRKPSRQWPHLEYCKSETMTLKDKGILVNSFDLKIVETATGKLLSQEKYSWSLQVFSQTEWERELSDCGLSISQKVETGSETWYILHLANKKSLV</sequence>
<reference evidence="1" key="1">
    <citation type="submission" date="2022-12" db="EMBL/GenBank/DDBJ databases">
        <authorList>
            <person name="Petersen C."/>
        </authorList>
    </citation>
    <scope>NUCLEOTIDE SEQUENCE</scope>
    <source>
        <strain evidence="1">IBT 16125</strain>
    </source>
</reference>
<reference evidence="1" key="2">
    <citation type="journal article" date="2023" name="IMA Fungus">
        <title>Comparative genomic study of the Penicillium genus elucidates a diverse pangenome and 15 lateral gene transfer events.</title>
        <authorList>
            <person name="Petersen C."/>
            <person name="Sorensen T."/>
            <person name="Nielsen M.R."/>
            <person name="Sondergaard T.E."/>
            <person name="Sorensen J.L."/>
            <person name="Fitzpatrick D.A."/>
            <person name="Frisvad J.C."/>
            <person name="Nielsen K.L."/>
        </authorList>
    </citation>
    <scope>NUCLEOTIDE SEQUENCE</scope>
    <source>
        <strain evidence="1">IBT 16125</strain>
    </source>
</reference>
<evidence type="ECO:0000313" key="2">
    <source>
        <dbReference type="Proteomes" id="UP001213681"/>
    </source>
</evidence>
<evidence type="ECO:0008006" key="3">
    <source>
        <dbReference type="Google" id="ProtNLM"/>
    </source>
</evidence>
<keyword evidence="2" id="KW-1185">Reference proteome</keyword>
<dbReference type="SUPFAM" id="SSF53335">
    <property type="entry name" value="S-adenosyl-L-methionine-dependent methyltransferases"/>
    <property type="match status" value="1"/>
</dbReference>